<keyword evidence="2" id="KW-0472">Membrane</keyword>
<dbReference type="STRING" id="1088818.A0A2I0AAX8"/>
<feature type="domain" description="BEACH" evidence="3">
    <location>
        <begin position="66"/>
        <end position="335"/>
    </location>
</feature>
<dbReference type="PANTHER" id="PTHR46866:SF1">
    <property type="entry name" value="GH12955P"/>
    <property type="match status" value="1"/>
</dbReference>
<accession>A0A2I0AAX8</accession>
<sequence length="933" mass="105316">MHNLKISHGNLRPSSILFSDSFWGWLSLSNMRIIRGRLNTEGQPSPSSSIGCCIDNCPCQTIHTDLKLSASMDWRSNFIKWWKGELSNYEYLLILNKLAGRRWGDHTFHTVMPWVIDFSVKPDENCDTGWRDLKKSKWRLAKGDEQLDFTYLTSEVPHHVSDECLSELAVCSYKARRLPLKILCSAVRSVYEPNEYPSNMQRLYQWTPDECIPEFYSDPQMFFSIHSEMCDLAVPSWSSSPEEFISLHRNALESDRVSRDIHHWIDITFGYKLSGEASILAKNVMLLASDPSIPKSTGRRQLFTNPHPMRQAVKPYSGSNGNREANVGLQNQLKESMMNSNSKDSLRTESGYLEKLEEAMSFCDVARYLDPIYSCDENFVKFPYVVPHKFYPELDCLEKRGENSLVPSDFGFGHLLEFFDCNDNSFTGFQKLLHWKHLSSSGSSTEDLAGDIFSMGCIIAELYLRKPLFDPISFSAYHENGLFPAVMQELPPSVAVIVEAAICRDWKRRLSAICLLESPFFPPSVRAVYLFVAPLQHLSSPGYRLQYAAKLANGGALKALGTHATEMCASYTLPLIMSAFSDAETESALFLLKEFLKCLSFQAIEALLLPTIQKILQASEYSHLKVSILQESFIRDLWKHLGKHAYLEGFHPLVISNFYNAPSKVSASVASVVLIGSSEELGIPITVHQTVLPLMHYFGKGLSADGIDALVRIGGVLGENFIVRQLLPLLRNIVFSCIEASHMNKPEPVRSWIALALIDSFAFLEGLVSLLSPELILRELTQDQNCLYIKVLLQDHLDLPVIQASATALISVCQRIGSECTASYVLPLMKKVFDELSFTRPTNFEADSSGNRSGISQSMPDENFEIGNRLDLVCVFITSLFLYLFSVYISNVYICHDLQSYLQVFVISFFCSSHWNREASPMLFNLVSIRANS</sequence>
<evidence type="ECO:0000256" key="1">
    <source>
        <dbReference type="ARBA" id="ARBA00022574"/>
    </source>
</evidence>
<keyword evidence="5" id="KW-1185">Reference proteome</keyword>
<dbReference type="EMBL" id="KZ452001">
    <property type="protein sequence ID" value="PKA52692.1"/>
    <property type="molecule type" value="Genomic_DNA"/>
</dbReference>
<evidence type="ECO:0000313" key="4">
    <source>
        <dbReference type="EMBL" id="PKA52692.1"/>
    </source>
</evidence>
<dbReference type="Proteomes" id="UP000236161">
    <property type="component" value="Unassembled WGS sequence"/>
</dbReference>
<dbReference type="SUPFAM" id="SSF48371">
    <property type="entry name" value="ARM repeat"/>
    <property type="match status" value="1"/>
</dbReference>
<keyword evidence="2" id="KW-1133">Transmembrane helix</keyword>
<feature type="transmembrane region" description="Helical" evidence="2">
    <location>
        <begin position="872"/>
        <end position="894"/>
    </location>
</feature>
<dbReference type="PANTHER" id="PTHR46866">
    <property type="entry name" value="GH12955P"/>
    <property type="match status" value="1"/>
</dbReference>
<dbReference type="OrthoDB" id="29306at2759"/>
<dbReference type="AlphaFoldDB" id="A0A2I0AAX8"/>
<dbReference type="SUPFAM" id="SSF56112">
    <property type="entry name" value="Protein kinase-like (PK-like)"/>
    <property type="match status" value="1"/>
</dbReference>
<organism evidence="4 5">
    <name type="scientific">Apostasia shenzhenica</name>
    <dbReference type="NCBI Taxonomy" id="1088818"/>
    <lineage>
        <taxon>Eukaryota</taxon>
        <taxon>Viridiplantae</taxon>
        <taxon>Streptophyta</taxon>
        <taxon>Embryophyta</taxon>
        <taxon>Tracheophyta</taxon>
        <taxon>Spermatophyta</taxon>
        <taxon>Magnoliopsida</taxon>
        <taxon>Liliopsida</taxon>
        <taxon>Asparagales</taxon>
        <taxon>Orchidaceae</taxon>
        <taxon>Apostasioideae</taxon>
        <taxon>Apostasia</taxon>
    </lineage>
</organism>
<dbReference type="SUPFAM" id="SSF81837">
    <property type="entry name" value="BEACH domain"/>
    <property type="match status" value="1"/>
</dbReference>
<dbReference type="SMART" id="SM01026">
    <property type="entry name" value="Beach"/>
    <property type="match status" value="1"/>
</dbReference>
<keyword evidence="2" id="KW-0812">Transmembrane</keyword>
<dbReference type="Gene3D" id="1.10.510.10">
    <property type="entry name" value="Transferase(Phosphotransferase) domain 1"/>
    <property type="match status" value="1"/>
</dbReference>
<dbReference type="InterPro" id="IPR000409">
    <property type="entry name" value="BEACH_dom"/>
</dbReference>
<proteinExistence type="predicted"/>
<dbReference type="CDD" id="cd06071">
    <property type="entry name" value="Beach"/>
    <property type="match status" value="1"/>
</dbReference>
<evidence type="ECO:0000259" key="3">
    <source>
        <dbReference type="PROSITE" id="PS50197"/>
    </source>
</evidence>
<protein>
    <recommendedName>
        <fullName evidence="3">BEACH domain-containing protein</fullName>
    </recommendedName>
</protein>
<dbReference type="PROSITE" id="PS50197">
    <property type="entry name" value="BEACH"/>
    <property type="match status" value="1"/>
</dbReference>
<keyword evidence="1" id="KW-0853">WD repeat</keyword>
<dbReference type="InterPro" id="IPR036372">
    <property type="entry name" value="BEACH_dom_sf"/>
</dbReference>
<reference evidence="4 5" key="1">
    <citation type="journal article" date="2017" name="Nature">
        <title>The Apostasia genome and the evolution of orchids.</title>
        <authorList>
            <person name="Zhang G.Q."/>
            <person name="Liu K.W."/>
            <person name="Li Z."/>
            <person name="Lohaus R."/>
            <person name="Hsiao Y.Y."/>
            <person name="Niu S.C."/>
            <person name="Wang J.Y."/>
            <person name="Lin Y.C."/>
            <person name="Xu Q."/>
            <person name="Chen L.J."/>
            <person name="Yoshida K."/>
            <person name="Fujiwara S."/>
            <person name="Wang Z.W."/>
            <person name="Zhang Y.Q."/>
            <person name="Mitsuda N."/>
            <person name="Wang M."/>
            <person name="Liu G.H."/>
            <person name="Pecoraro L."/>
            <person name="Huang H.X."/>
            <person name="Xiao X.J."/>
            <person name="Lin M."/>
            <person name="Wu X.Y."/>
            <person name="Wu W.L."/>
            <person name="Chen Y.Y."/>
            <person name="Chang S.B."/>
            <person name="Sakamoto S."/>
            <person name="Ohme-Takagi M."/>
            <person name="Yagi M."/>
            <person name="Zeng S.J."/>
            <person name="Shen C.Y."/>
            <person name="Yeh C.M."/>
            <person name="Luo Y.B."/>
            <person name="Tsai W.C."/>
            <person name="Van de Peer Y."/>
            <person name="Liu Z.J."/>
        </authorList>
    </citation>
    <scope>NUCLEOTIDE SEQUENCE [LARGE SCALE GENOMIC DNA]</scope>
    <source>
        <strain evidence="5">cv. Shenzhen</strain>
        <tissue evidence="4">Stem</tissue>
    </source>
</reference>
<gene>
    <name evidence="4" type="ORF">AXF42_Ash001673</name>
</gene>
<dbReference type="Gene3D" id="1.10.1540.10">
    <property type="entry name" value="BEACH domain"/>
    <property type="match status" value="1"/>
</dbReference>
<dbReference type="Pfam" id="PF02138">
    <property type="entry name" value="Beach"/>
    <property type="match status" value="1"/>
</dbReference>
<dbReference type="InterPro" id="IPR016024">
    <property type="entry name" value="ARM-type_fold"/>
</dbReference>
<evidence type="ECO:0000313" key="5">
    <source>
        <dbReference type="Proteomes" id="UP000236161"/>
    </source>
</evidence>
<dbReference type="InterPro" id="IPR011009">
    <property type="entry name" value="Kinase-like_dom_sf"/>
</dbReference>
<evidence type="ECO:0000256" key="2">
    <source>
        <dbReference type="SAM" id="Phobius"/>
    </source>
</evidence>
<name>A0A2I0AAX8_9ASPA</name>